<dbReference type="PROSITE" id="PS51651">
    <property type="entry name" value="DOCKER"/>
    <property type="match status" value="1"/>
</dbReference>
<evidence type="ECO:0000259" key="8">
    <source>
        <dbReference type="PROSITE" id="PS51651"/>
    </source>
</evidence>
<sequence length="2158" mass="243224">MWEPLPLIVYGYAIHPLTPFKRETRLSARNRLSTVDEASDNDTQSVVHKDVVSLEVGDEVYAFEKYTPGPKDSTDGPWYRGYVVCTTRRPPISWSDSSSSKPVKLEEPQQVFIGIFPASHIFVRDELPDAEGRLPELAHSMAGGLHYMGSNGDGWEAKSGITMDPSRDGLPETSEGQSLRRQFRVHTDHGSLSKAAFPVYSTSIRSNSVRSLSLRSSSPSGSHIDKLLPPRPSLKSGDDTASGARQPIIDEIASALREWHTLMFHYLARRDYRLFHVVREHIEALHSGRRQLLAQTLNEEETVNMRRECVIRLVSGNIVQGLDVIVRHPTWGGLVNVDIENVPDPRSWISAIRMYAMQTSLAYLNFQEDVEIKPYRASTDQLLSGAVPTPSYSAFPELPPLRGPQSEVGTMKSPARQSSAKFYHVFLDLRAFVASPCAPGETAELFFSLYKKQGTQFVTEDFCAVLNHNGVLARDPNSKIRTLFTDLAYADIQDPVYLVCRIVRNGSFKPSHTTVNGTSENGKHAGETTSRNDSTWDLGNSTSTNGTRTIPNTEAGGQVRRPFGCAVLELTQLSKMTTDQNDSTAIREYTMPIYVPTNEASFSMIHQSIINNITKEYEKSPRARMLAVSIKIFRGNTQNVLRENPSLLQDIPHTLRLGFPDVVFPGDLRNELYIKLWCGDFGASHASSSRLSIGRVPNGNVQITTEVKDQNGRTIENVISQGSGEPLMSTFQSMVFHRTVEPTFGELIKIKLPQNSVPNWHLFFTFKNRHGRDKTGNKSNPDAPDRPFAFAFQPLFLDSSAFVKDGSHTLVMYRADRLGQLTPDTYLAAPSSLTEGQKIEQITIPLEMQKFATPLRDTLTIRSSLCSTKYTQNVTLFKLLNWEKNSYKDDLTYLLTRFRFIAEGEIVKFLRDIFDALFGILISQNNQSGEMDSLVFNALVTILGIVQDRRFSNFQPVLDVYIEQHFTCAAAASHMIQSMNRLLMNPTSEDTAPSLRAALKVWHYIFKFIARSRELQKAKEIGMGGGATADHLEATFKRELRSHLAEVTRMVSISSPAIIGTQTIALQHFTSILPELEKMCDMIELVSIATTFAKAVLASKGKIVIWKLIMYLHMVKGFLFDNAQARPLLVEAIVIWIKPHFGHYDEYIHTSSSDSDAVRDTARQTWLETTRLCVTIIAVMLDKLQQNLVNPDIRADTRAYRQEQENVECLLPLLPRLLDSYRELQAPASRRVMEQMRPQSSFKSSVPVTFPESYPFSLLVTLPETPRSAGVTANGPKDTDFSFNPALGETAVVFLVLILALPVKDVLNFLESSLVIEGRDRFVSLLSQLFNVATSILDGEAFPRTWLNINILAHKVLIKMMEPVATILEKEFIPPQEQETDFDSNLWRECFYMLLRLLSSDQLVIEEFSPQKRRAVWRLAGDVRGDGAAILLNLWQGLGSSELGTSPEPPIRYGGYQVYLHSLVGHVVNLCLSHHDQLRNNAVQMLFSMIVTEYHQSEHFDGIENELVTRLDSLFMSDSKGDDISRAFFISHLRHLFAISDVDEQLRERVSTFLDSVDLFLELLLSVRDLPEGEEFQDDRVMATLRLMNFIRRIGRDEIYIKYVHQLVNMHLQSQNYVEAALTLKLHSDLHEWDLNSFVGPMEDLGLPQQSHFHRKETLCLLILNYLGQGKAWETAIEICKGLAYQHAAVTFNYARLSEILRHEATLLEHIVTEQRYYPDYYRVTFYGNFPAAIRDKRFIYRGYEWEKFGAFCERMLNKHPGAQLLKTPGDPPVDIRFGNDQYIQCTAVTPEPDRSSPIFTNPDVPLAVRTYYEHSAINLFSSSRQVKKIARDGTEEIWLEKTYFTTEETFPTVLRRSEVVGVEVAEISPLENALNEVERKTKELSSLYQKYQALAKTAQHVSTNALAMSLNSAVDAPLNTGISSYRQTFFNPDYLTRNPERAEMVEKLKFAIDEQVRIIDSCLKLHGHLCPPEFIPFHETLERFFRRNFREEVRRLAVDVSDSILPARMPPPHQFPTAQGLLATDPNRFVIPPQQGSLMSTPSLDPQSPTSTSNQTLPTSNAKQQTPLQRHLAQLTRHGITGVASAPGDMVGSDSMSTDSPRNSFINVGNNNNAIQSTSTAQVSAPSYMGSVGSFSLRGRLSRFGSITFGRKNASAT</sequence>
<dbReference type="CDD" id="cd11684">
    <property type="entry name" value="DHR2_DOCK"/>
    <property type="match status" value="1"/>
</dbReference>
<reference evidence="9 10" key="1">
    <citation type="journal article" name="Sci. Rep.">
        <title>Telomere-to-telomere assembled and centromere annotated genomes of the two main subspecies of the button mushroom Agaricus bisporus reveal especially polymorphic chromosome ends.</title>
        <authorList>
            <person name="Sonnenberg A.S.M."/>
            <person name="Sedaghat-Telgerd N."/>
            <person name="Lavrijssen B."/>
            <person name="Ohm R.A."/>
            <person name="Hendrickx P.M."/>
            <person name="Scholtmeijer K."/>
            <person name="Baars J.J.P."/>
            <person name="van Peer A."/>
        </authorList>
    </citation>
    <scope>NUCLEOTIDE SEQUENCE [LARGE SCALE GENOMIC DNA]</scope>
    <source>
        <strain evidence="9 10">H119_p4</strain>
    </source>
</reference>
<dbReference type="InterPro" id="IPR027007">
    <property type="entry name" value="C2_DOCK-type_domain"/>
</dbReference>
<dbReference type="Pfam" id="PF16172">
    <property type="entry name" value="DOCK_N"/>
    <property type="match status" value="1"/>
</dbReference>
<evidence type="ECO:0000313" key="10">
    <source>
        <dbReference type="Proteomes" id="UP000629468"/>
    </source>
</evidence>
<evidence type="ECO:0000256" key="2">
    <source>
        <dbReference type="ARBA" id="ARBA00022490"/>
    </source>
</evidence>
<organism evidence="9 10">
    <name type="scientific">Agaricus bisporus var. burnettii</name>
    <dbReference type="NCBI Taxonomy" id="192524"/>
    <lineage>
        <taxon>Eukaryota</taxon>
        <taxon>Fungi</taxon>
        <taxon>Dikarya</taxon>
        <taxon>Basidiomycota</taxon>
        <taxon>Agaricomycotina</taxon>
        <taxon>Agaricomycetes</taxon>
        <taxon>Agaricomycetidae</taxon>
        <taxon>Agaricales</taxon>
        <taxon>Agaricineae</taxon>
        <taxon>Agaricaceae</taxon>
        <taxon>Agaricus</taxon>
    </lineage>
</organism>
<feature type="compositionally biased region" description="Polar residues" evidence="6">
    <location>
        <begin position="527"/>
        <end position="552"/>
    </location>
</feature>
<dbReference type="InterPro" id="IPR046773">
    <property type="entry name" value="DOCKER_Lobe_C"/>
</dbReference>
<feature type="region of interest" description="Disordered" evidence="6">
    <location>
        <begin position="511"/>
        <end position="556"/>
    </location>
</feature>
<dbReference type="InterPro" id="IPR046769">
    <property type="entry name" value="DOCKER_Lobe_A"/>
</dbReference>
<comment type="caution">
    <text evidence="9">The sequence shown here is derived from an EMBL/GenBank/DDBJ whole genome shotgun (WGS) entry which is preliminary data.</text>
</comment>
<dbReference type="Pfam" id="PF23554">
    <property type="entry name" value="TPR_DOCK"/>
    <property type="match status" value="2"/>
</dbReference>
<evidence type="ECO:0000256" key="4">
    <source>
        <dbReference type="ARBA" id="ARBA00022658"/>
    </source>
</evidence>
<dbReference type="InterPro" id="IPR027357">
    <property type="entry name" value="DOCKER_dom"/>
</dbReference>
<dbReference type="GO" id="GO:0005085">
    <property type="term" value="F:guanyl-nucleotide exchange factor activity"/>
    <property type="evidence" value="ECO:0007669"/>
    <property type="project" value="UniProtKB-KW"/>
</dbReference>
<dbReference type="InterPro" id="IPR026791">
    <property type="entry name" value="DOCK"/>
</dbReference>
<evidence type="ECO:0000313" key="9">
    <source>
        <dbReference type="EMBL" id="KAF7782469.1"/>
    </source>
</evidence>
<feature type="domain" description="DOCKER" evidence="8">
    <location>
        <begin position="1591"/>
        <end position="2002"/>
    </location>
</feature>
<evidence type="ECO:0000259" key="7">
    <source>
        <dbReference type="PROSITE" id="PS51650"/>
    </source>
</evidence>
<dbReference type="InterPro" id="IPR056372">
    <property type="entry name" value="TPR_DOCK"/>
</dbReference>
<evidence type="ECO:0000256" key="6">
    <source>
        <dbReference type="SAM" id="MobiDB-lite"/>
    </source>
</evidence>
<gene>
    <name evidence="9" type="ORF">Agabi119p4_1845</name>
</gene>
<evidence type="ECO:0000256" key="5">
    <source>
        <dbReference type="PROSITE-ProRule" id="PRU00983"/>
    </source>
</evidence>
<dbReference type="GO" id="GO:0031267">
    <property type="term" value="F:small GTPase binding"/>
    <property type="evidence" value="ECO:0007669"/>
    <property type="project" value="TreeGrafter"/>
</dbReference>
<dbReference type="GO" id="GO:0005737">
    <property type="term" value="C:cytoplasm"/>
    <property type="evidence" value="ECO:0007669"/>
    <property type="project" value="UniProtKB-SubCell"/>
</dbReference>
<feature type="compositionally biased region" description="Polar residues" evidence="6">
    <location>
        <begin position="2035"/>
        <end position="2069"/>
    </location>
</feature>
<dbReference type="GO" id="GO:0005886">
    <property type="term" value="C:plasma membrane"/>
    <property type="evidence" value="ECO:0007669"/>
    <property type="project" value="TreeGrafter"/>
</dbReference>
<dbReference type="Pfam" id="PF20421">
    <property type="entry name" value="DHR-2_Lobe_C"/>
    <property type="match status" value="1"/>
</dbReference>
<dbReference type="InterPro" id="IPR035892">
    <property type="entry name" value="C2_domain_sf"/>
</dbReference>
<feature type="compositionally biased region" description="Polar residues" evidence="6">
    <location>
        <begin position="511"/>
        <end position="520"/>
    </location>
</feature>
<dbReference type="Gene3D" id="1.20.58.740">
    <property type="match status" value="1"/>
</dbReference>
<dbReference type="InterPro" id="IPR042455">
    <property type="entry name" value="DOCK_N_sub1"/>
</dbReference>
<dbReference type="Pfam" id="PF14429">
    <property type="entry name" value="DOCK-C2"/>
    <property type="match status" value="1"/>
</dbReference>
<dbReference type="Pfam" id="PF06920">
    <property type="entry name" value="DHR-2_Lobe_A"/>
    <property type="match status" value="1"/>
</dbReference>
<dbReference type="Proteomes" id="UP000629468">
    <property type="component" value="Unassembled WGS sequence"/>
</dbReference>
<dbReference type="Gene3D" id="1.20.1270.350">
    <property type="entry name" value="Dedicator of cytokinesis N-terminal subdomain"/>
    <property type="match status" value="1"/>
</dbReference>
<dbReference type="InterPro" id="IPR016024">
    <property type="entry name" value="ARM-type_fold"/>
</dbReference>
<dbReference type="InterPro" id="IPR032376">
    <property type="entry name" value="DOCK_N"/>
</dbReference>
<dbReference type="EMBL" id="JABXXO010000003">
    <property type="protein sequence ID" value="KAF7782469.1"/>
    <property type="molecule type" value="Genomic_DNA"/>
</dbReference>
<dbReference type="Gene3D" id="2.60.40.150">
    <property type="entry name" value="C2 domain"/>
    <property type="match status" value="1"/>
</dbReference>
<keyword evidence="3" id="KW-0597">Phosphoprotein</keyword>
<dbReference type="CDD" id="cd08679">
    <property type="entry name" value="C2_DOCK180_related"/>
    <property type="match status" value="1"/>
</dbReference>
<dbReference type="SUPFAM" id="SSF48371">
    <property type="entry name" value="ARM repeat"/>
    <property type="match status" value="1"/>
</dbReference>
<evidence type="ECO:0000256" key="3">
    <source>
        <dbReference type="ARBA" id="ARBA00022553"/>
    </source>
</evidence>
<keyword evidence="4" id="KW-0344">Guanine-nucleotide releasing factor</keyword>
<accession>A0A8H7F8A8</accession>
<protein>
    <recommendedName>
        <fullName evidence="11">Cytoplasmic protein</fullName>
    </recommendedName>
</protein>
<evidence type="ECO:0000256" key="1">
    <source>
        <dbReference type="ARBA" id="ARBA00004496"/>
    </source>
</evidence>
<comment type="subcellular location">
    <subcellularLocation>
        <location evidence="1">Cytoplasm</location>
    </subcellularLocation>
</comment>
<evidence type="ECO:0008006" key="11">
    <source>
        <dbReference type="Google" id="ProtNLM"/>
    </source>
</evidence>
<feature type="region of interest" description="Disordered" evidence="6">
    <location>
        <begin position="212"/>
        <end position="243"/>
    </location>
</feature>
<keyword evidence="2" id="KW-0963">Cytoplasm</keyword>
<comment type="similarity">
    <text evidence="5">Belongs to the DOCK family.</text>
</comment>
<proteinExistence type="inferred from homology"/>
<dbReference type="GO" id="GO:0007264">
    <property type="term" value="P:small GTPase-mediated signal transduction"/>
    <property type="evidence" value="ECO:0007669"/>
    <property type="project" value="InterPro"/>
</dbReference>
<dbReference type="PANTHER" id="PTHR45653:SF10">
    <property type="entry name" value="MYOBLAST CITY, ISOFORM B"/>
    <property type="match status" value="1"/>
</dbReference>
<feature type="domain" description="C2 DOCK-type" evidence="7">
    <location>
        <begin position="669"/>
        <end position="866"/>
    </location>
</feature>
<dbReference type="Gene3D" id="1.25.40.410">
    <property type="match status" value="1"/>
</dbReference>
<dbReference type="InterPro" id="IPR043161">
    <property type="entry name" value="DOCK_C_lobe_A"/>
</dbReference>
<name>A0A8H7F8A8_AGABI</name>
<feature type="region of interest" description="Disordered" evidence="6">
    <location>
        <begin position="2031"/>
        <end position="2069"/>
    </location>
</feature>
<dbReference type="PANTHER" id="PTHR45653">
    <property type="entry name" value="DEDICATOR OF CYTOKINESIS"/>
    <property type="match status" value="1"/>
</dbReference>
<dbReference type="PROSITE" id="PS51650">
    <property type="entry name" value="C2_DOCK"/>
    <property type="match status" value="1"/>
</dbReference>
<feature type="compositionally biased region" description="Low complexity" evidence="6">
    <location>
        <begin position="212"/>
        <end position="222"/>
    </location>
</feature>
<dbReference type="InterPro" id="IPR043162">
    <property type="entry name" value="DOCK_C_lobe_C"/>
</dbReference>